<sequence>MAEGEKARDTNVIITHFINPHCFWYKPESAYEEGHKHHQFSVAFHEHCKRLYGRVFVGQPAHGSILQTKALAAVYYVVQQRWVRCEVDEVVIGLDGHPLYQLWALDEGLPIKSTPEHVRALPSQFGSAPPQAMRGAIANILPANKVDTTRRNGLGLEPTLTPCNKWYAGIVSMIQTMIEGALSVSLECTGGTAMVEGEMIHFSDMFITMHRYEPFNVVDVLAKACSEQMMRCSNEEFVKRLPKLQTFTIKRYLNNEGHDKLFAQAANTKPCRSNERPIVHQGTVLRSLPDPEALSKVNEWLNNNITVGVDGQGGLGATTEKRHS</sequence>
<dbReference type="AlphaFoldDB" id="A0A182FS90"/>
<name>A0A182FS90_ANOAL</name>
<evidence type="ECO:0000259" key="1">
    <source>
        <dbReference type="Pfam" id="PF00567"/>
    </source>
</evidence>
<dbReference type="Proteomes" id="UP000069272">
    <property type="component" value="Chromosome 2R"/>
</dbReference>
<reference evidence="2 3" key="1">
    <citation type="journal article" date="2017" name="G3 (Bethesda)">
        <title>The Physical Genome Mapping of Anopheles albimanus Corrected Scaffold Misassemblies and Identified Interarm Rearrangements in Genus Anopheles.</title>
        <authorList>
            <person name="Artemov G.N."/>
            <person name="Peery A.N."/>
            <person name="Jiang X."/>
            <person name="Tu Z."/>
            <person name="Stegniy V.N."/>
            <person name="Sharakhova M.V."/>
            <person name="Sharakhov I.V."/>
        </authorList>
    </citation>
    <scope>NUCLEOTIDE SEQUENCE [LARGE SCALE GENOMIC DNA]</scope>
    <source>
        <strain evidence="2 3">ALBI9_A</strain>
    </source>
</reference>
<evidence type="ECO:0000313" key="2">
    <source>
        <dbReference type="EnsemblMetazoa" id="AALB009417-PA"/>
    </source>
</evidence>
<dbReference type="STRING" id="7167.A0A182FS90"/>
<dbReference type="InterPro" id="IPR002999">
    <property type="entry name" value="Tudor"/>
</dbReference>
<reference evidence="2" key="2">
    <citation type="submission" date="2022-08" db="UniProtKB">
        <authorList>
            <consortium name="EnsemblMetazoa"/>
        </authorList>
    </citation>
    <scope>IDENTIFICATION</scope>
    <source>
        <strain evidence="2">STECLA/ALBI9_A</strain>
    </source>
</reference>
<feature type="domain" description="Tudor" evidence="1">
    <location>
        <begin position="7"/>
        <end position="138"/>
    </location>
</feature>
<dbReference type="GO" id="GO:0005737">
    <property type="term" value="C:cytoplasm"/>
    <property type="evidence" value="ECO:0007669"/>
    <property type="project" value="UniProtKB-ARBA"/>
</dbReference>
<dbReference type="SUPFAM" id="SSF63748">
    <property type="entry name" value="Tudor/PWWP/MBT"/>
    <property type="match status" value="1"/>
</dbReference>
<keyword evidence="3" id="KW-1185">Reference proteome</keyword>
<dbReference type="InterPro" id="IPR035437">
    <property type="entry name" value="SNase_OB-fold_sf"/>
</dbReference>
<evidence type="ECO:0000313" key="3">
    <source>
        <dbReference type="Proteomes" id="UP000069272"/>
    </source>
</evidence>
<dbReference type="EnsemblMetazoa" id="AALB009417-RA">
    <property type="protein sequence ID" value="AALB009417-PA"/>
    <property type="gene ID" value="AALB009417"/>
</dbReference>
<dbReference type="VEuPathDB" id="VectorBase:AALB20_033004"/>
<accession>A0A182FS90</accession>
<protein>
    <submittedName>
        <fullName evidence="2">Tudor domain-containing protein</fullName>
    </submittedName>
</protein>
<proteinExistence type="predicted"/>
<dbReference type="Gene3D" id="2.30.30.140">
    <property type="match status" value="1"/>
</dbReference>
<organism evidence="2 3">
    <name type="scientific">Anopheles albimanus</name>
    <name type="common">New world malaria mosquito</name>
    <dbReference type="NCBI Taxonomy" id="7167"/>
    <lineage>
        <taxon>Eukaryota</taxon>
        <taxon>Metazoa</taxon>
        <taxon>Ecdysozoa</taxon>
        <taxon>Arthropoda</taxon>
        <taxon>Hexapoda</taxon>
        <taxon>Insecta</taxon>
        <taxon>Pterygota</taxon>
        <taxon>Neoptera</taxon>
        <taxon>Endopterygota</taxon>
        <taxon>Diptera</taxon>
        <taxon>Nematocera</taxon>
        <taxon>Culicoidea</taxon>
        <taxon>Culicidae</taxon>
        <taxon>Anophelinae</taxon>
        <taxon>Anopheles</taxon>
    </lineage>
</organism>
<dbReference type="Gene3D" id="2.40.50.90">
    <property type="match status" value="1"/>
</dbReference>
<dbReference type="Pfam" id="PF00567">
    <property type="entry name" value="TUDOR"/>
    <property type="match status" value="1"/>
</dbReference>
<dbReference type="VEuPathDB" id="VectorBase:AALB009417"/>